<gene>
    <name evidence="1" type="ORF">C9194_05680</name>
</gene>
<feature type="non-terminal residue" evidence="1">
    <location>
        <position position="1"/>
    </location>
</feature>
<name>A0AAX2TH89_ECOLX</name>
<comment type="caution">
    <text evidence="1">The sequence shown here is derived from an EMBL/GenBank/DDBJ whole genome shotgun (WGS) entry which is preliminary data.</text>
</comment>
<dbReference type="Proteomes" id="UP000305093">
    <property type="component" value="Unassembled WGS sequence"/>
</dbReference>
<evidence type="ECO:0000313" key="2">
    <source>
        <dbReference type="Proteomes" id="UP000305093"/>
    </source>
</evidence>
<proteinExistence type="predicted"/>
<evidence type="ECO:0000313" key="1">
    <source>
        <dbReference type="EMBL" id="TJF69660.1"/>
    </source>
</evidence>
<reference evidence="1 2" key="1">
    <citation type="submission" date="2018-12" db="EMBL/GenBank/DDBJ databases">
        <title>Food and Water Safety Consortium.</title>
        <authorList>
            <person name="Tyson S."/>
            <person name="Peterson C.-L."/>
            <person name="Olson A."/>
            <person name="Tyler S."/>
            <person name="Cabral J."/>
            <person name="Lynch T."/>
            <person name="Knox N."/>
            <person name="Van Domselaar G."/>
            <person name="Graham M."/>
        </authorList>
    </citation>
    <scope>NUCLEOTIDE SEQUENCE [LARGE SCALE GENOMIC DNA]</scope>
    <source>
        <strain evidence="1 2">FWSEC0419</strain>
    </source>
</reference>
<sequence>YIYETDTAINVGIRNYGSGNVLINSPSLCAYGMPSNALQVEKTTFYLSSVPTSGFWDIGERVINSAPASGQPKAWTCNIPGGPGTYSFLSEGNF</sequence>
<dbReference type="AlphaFoldDB" id="A0AAX2TH89"/>
<dbReference type="EMBL" id="RROO01000008">
    <property type="protein sequence ID" value="TJF69660.1"/>
    <property type="molecule type" value="Genomic_DNA"/>
</dbReference>
<accession>A0AAX2TH89</accession>
<protein>
    <submittedName>
        <fullName evidence="1">Phage tail protein</fullName>
    </submittedName>
</protein>
<organism evidence="1 2">
    <name type="scientific">Escherichia coli</name>
    <dbReference type="NCBI Taxonomy" id="562"/>
    <lineage>
        <taxon>Bacteria</taxon>
        <taxon>Pseudomonadati</taxon>
        <taxon>Pseudomonadota</taxon>
        <taxon>Gammaproteobacteria</taxon>
        <taxon>Enterobacterales</taxon>
        <taxon>Enterobacteriaceae</taxon>
        <taxon>Escherichia</taxon>
    </lineage>
</organism>